<evidence type="ECO:0000313" key="4">
    <source>
        <dbReference type="Proteomes" id="UP001499987"/>
    </source>
</evidence>
<protein>
    <submittedName>
        <fullName evidence="3">Uncharacterized protein</fullName>
    </submittedName>
</protein>
<dbReference type="Proteomes" id="UP001499987">
    <property type="component" value="Unassembled WGS sequence"/>
</dbReference>
<evidence type="ECO:0000256" key="2">
    <source>
        <dbReference type="SAM" id="Phobius"/>
    </source>
</evidence>
<keyword evidence="4" id="KW-1185">Reference proteome</keyword>
<feature type="region of interest" description="Disordered" evidence="1">
    <location>
        <begin position="1"/>
        <end position="29"/>
    </location>
</feature>
<organism evidence="3 4">
    <name type="scientific">Kitasatospora arboriphila</name>
    <dbReference type="NCBI Taxonomy" id="258052"/>
    <lineage>
        <taxon>Bacteria</taxon>
        <taxon>Bacillati</taxon>
        <taxon>Actinomycetota</taxon>
        <taxon>Actinomycetes</taxon>
        <taxon>Kitasatosporales</taxon>
        <taxon>Streptomycetaceae</taxon>
        <taxon>Kitasatospora</taxon>
    </lineage>
</organism>
<evidence type="ECO:0000313" key="3">
    <source>
        <dbReference type="EMBL" id="GAA1083381.1"/>
    </source>
</evidence>
<feature type="transmembrane region" description="Helical" evidence="2">
    <location>
        <begin position="37"/>
        <end position="58"/>
    </location>
</feature>
<keyword evidence="2" id="KW-0472">Membrane</keyword>
<evidence type="ECO:0000256" key="1">
    <source>
        <dbReference type="SAM" id="MobiDB-lite"/>
    </source>
</evidence>
<keyword evidence="2" id="KW-1133">Transmembrane helix</keyword>
<reference evidence="3 4" key="1">
    <citation type="journal article" date="2019" name="Int. J. Syst. Evol. Microbiol.">
        <title>The Global Catalogue of Microorganisms (GCM) 10K type strain sequencing project: providing services to taxonomists for standard genome sequencing and annotation.</title>
        <authorList>
            <consortium name="The Broad Institute Genomics Platform"/>
            <consortium name="The Broad Institute Genome Sequencing Center for Infectious Disease"/>
            <person name="Wu L."/>
            <person name="Ma J."/>
        </authorList>
    </citation>
    <scope>NUCLEOTIDE SEQUENCE [LARGE SCALE GENOMIC DNA]</scope>
    <source>
        <strain evidence="3 4">JCM 13002</strain>
    </source>
</reference>
<gene>
    <name evidence="3" type="ORF">GCM10009663_28280</name>
</gene>
<keyword evidence="2" id="KW-0812">Transmembrane</keyword>
<accession>A0ABN1TJ17</accession>
<feature type="region of interest" description="Disordered" evidence="1">
    <location>
        <begin position="180"/>
        <end position="212"/>
    </location>
</feature>
<comment type="caution">
    <text evidence="3">The sequence shown here is derived from an EMBL/GenBank/DDBJ whole genome shotgun (WGS) entry which is preliminary data.</text>
</comment>
<proteinExistence type="predicted"/>
<sequence length="212" mass="21717">MDSTIGTPAGTDPAAPSEPRPGGGTGRRPAHRFNGRFGWVAAVLWCLVLGCTSCAGAGGGSAVIGQADLVGDWGNAAGARLHVSADHTLTWSGILNAVPDYECSTGVAGGGWKFLVSSDPSGDVYASDSATAGDSFTVSTGRHSQVGCDLDAKVQYDDDGYNLCLVRDFDQTCTSGELLRRSSTQTDDGAHRQSTRPPEAAAEGTAPLTHDG</sequence>
<dbReference type="EMBL" id="BAAALD010000022">
    <property type="protein sequence ID" value="GAA1083381.1"/>
    <property type="molecule type" value="Genomic_DNA"/>
</dbReference>
<name>A0ABN1TJ17_9ACTN</name>